<dbReference type="EMBL" id="JAVRJZ010000009">
    <property type="protein sequence ID" value="KAK2718698.1"/>
    <property type="molecule type" value="Genomic_DNA"/>
</dbReference>
<comment type="caution">
    <text evidence="1">The sequence shown here is derived from an EMBL/GenBank/DDBJ whole genome shotgun (WGS) entry which is preliminary data.</text>
</comment>
<keyword evidence="2" id="KW-1185">Reference proteome</keyword>
<gene>
    <name evidence="1" type="ORF">QYM36_005880</name>
</gene>
<evidence type="ECO:0000313" key="2">
    <source>
        <dbReference type="Proteomes" id="UP001187531"/>
    </source>
</evidence>
<reference evidence="1" key="1">
    <citation type="submission" date="2023-07" db="EMBL/GenBank/DDBJ databases">
        <title>Chromosome-level genome assembly of Artemia franciscana.</title>
        <authorList>
            <person name="Jo E."/>
        </authorList>
    </citation>
    <scope>NUCLEOTIDE SEQUENCE</scope>
    <source>
        <tissue evidence="1">Whole body</tissue>
    </source>
</reference>
<dbReference type="AlphaFoldDB" id="A0AA88I0H8"/>
<protein>
    <submittedName>
        <fullName evidence="1">Uncharacterized protein</fullName>
    </submittedName>
</protein>
<organism evidence="1 2">
    <name type="scientific">Artemia franciscana</name>
    <name type="common">Brine shrimp</name>
    <name type="synonym">Artemia sanfranciscana</name>
    <dbReference type="NCBI Taxonomy" id="6661"/>
    <lineage>
        <taxon>Eukaryota</taxon>
        <taxon>Metazoa</taxon>
        <taxon>Ecdysozoa</taxon>
        <taxon>Arthropoda</taxon>
        <taxon>Crustacea</taxon>
        <taxon>Branchiopoda</taxon>
        <taxon>Anostraca</taxon>
        <taxon>Artemiidae</taxon>
        <taxon>Artemia</taxon>
    </lineage>
</organism>
<dbReference type="Proteomes" id="UP001187531">
    <property type="component" value="Unassembled WGS sequence"/>
</dbReference>
<accession>A0AA88I0H8</accession>
<evidence type="ECO:0000313" key="1">
    <source>
        <dbReference type="EMBL" id="KAK2718698.1"/>
    </source>
</evidence>
<name>A0AA88I0H8_ARTSF</name>
<proteinExistence type="predicted"/>
<sequence>MRRTISSRVPWTMLKLYKPLVWTVIEYGMTAASHINKDDVTPLESIPSKATECIEGWESVDYPATLRKLEATSASLIEKT</sequence>